<dbReference type="Pfam" id="PF05970">
    <property type="entry name" value="PIF1"/>
    <property type="match status" value="1"/>
</dbReference>
<dbReference type="GO" id="GO:0000723">
    <property type="term" value="P:telomere maintenance"/>
    <property type="evidence" value="ECO:0007669"/>
    <property type="project" value="InterPro"/>
</dbReference>
<dbReference type="InterPro" id="IPR051055">
    <property type="entry name" value="PIF1_helicase"/>
</dbReference>
<dbReference type="EC" id="5.6.2.3" evidence="1"/>
<evidence type="ECO:0000313" key="4">
    <source>
        <dbReference type="Proteomes" id="UP000717996"/>
    </source>
</evidence>
<dbReference type="GO" id="GO:0006310">
    <property type="term" value="P:DNA recombination"/>
    <property type="evidence" value="ECO:0007669"/>
    <property type="project" value="UniProtKB-KW"/>
</dbReference>
<keyword evidence="1" id="KW-0347">Helicase</keyword>
<evidence type="ECO:0000256" key="1">
    <source>
        <dbReference type="RuleBase" id="RU363044"/>
    </source>
</evidence>
<keyword evidence="1" id="KW-0067">ATP-binding</keyword>
<keyword evidence="1" id="KW-0378">Hydrolase</keyword>
<dbReference type="GO" id="GO:0016787">
    <property type="term" value="F:hydrolase activity"/>
    <property type="evidence" value="ECO:0007669"/>
    <property type="project" value="UniProtKB-KW"/>
</dbReference>
<comment type="similarity">
    <text evidence="1">Belongs to the helicase family.</text>
</comment>
<dbReference type="GO" id="GO:0043139">
    <property type="term" value="F:5'-3' DNA helicase activity"/>
    <property type="evidence" value="ECO:0007669"/>
    <property type="project" value="UniProtKB-EC"/>
</dbReference>
<evidence type="ECO:0000313" key="3">
    <source>
        <dbReference type="EMBL" id="KAG1538514.1"/>
    </source>
</evidence>
<dbReference type="CDD" id="cd18809">
    <property type="entry name" value="SF1_C_RecD"/>
    <property type="match status" value="1"/>
</dbReference>
<keyword evidence="1" id="KW-0233">DNA recombination</keyword>
<dbReference type="AlphaFoldDB" id="A0A9P6Y3F0"/>
<dbReference type="InterPro" id="IPR027417">
    <property type="entry name" value="P-loop_NTPase"/>
</dbReference>
<dbReference type="Gene3D" id="3.40.50.300">
    <property type="entry name" value="P-loop containing nucleotide triphosphate hydrolases"/>
    <property type="match status" value="2"/>
</dbReference>
<gene>
    <name evidence="3" type="ORF">G6F51_009728</name>
</gene>
<keyword evidence="1" id="KW-0234">DNA repair</keyword>
<comment type="catalytic activity">
    <reaction evidence="1">
        <text>ATP + H2O = ADP + phosphate + H(+)</text>
        <dbReference type="Rhea" id="RHEA:13065"/>
        <dbReference type="ChEBI" id="CHEBI:15377"/>
        <dbReference type="ChEBI" id="CHEBI:15378"/>
        <dbReference type="ChEBI" id="CHEBI:30616"/>
        <dbReference type="ChEBI" id="CHEBI:43474"/>
        <dbReference type="ChEBI" id="CHEBI:456216"/>
        <dbReference type="EC" id="5.6.2.3"/>
    </reaction>
</comment>
<dbReference type="GO" id="GO:0006281">
    <property type="term" value="P:DNA repair"/>
    <property type="evidence" value="ECO:0007669"/>
    <property type="project" value="UniProtKB-KW"/>
</dbReference>
<accession>A0A9P6Y3F0</accession>
<sequence length="729" mass="84293">MTTTAREVTPPRSAVLDTQNHILQDVGDAYVNNYNPYLLAVFRTSMDIQYNDGPQAVRYLAKYLAKDDYEAKILLKNIQAQNQGYYKRTTYVSEREHYSTRIVGAVEATYDIMGWRKHSNSRNVIFLSTSLLGQDTRRLRDDIKDLAEDDDQIFSLTPVEIYEKRNGAPELTMPQFFCFYKRVYQNTGAITNVREVTRPFYSHPLPEYVKCFRRLTYKLIKDKPVFWRTYNQSETNGESFYYQQIVLNLPIFGTTYKNEMERFGSYKDYYEHLLNEGSIESHRRVNIESLDDIVDVERGLEIYRDELAIMLNMANQNQKSIFSQIVTELELNSTVIVSGAAGTGKSYLLRMLERHYRLQNCKVFKLAPTGVAAHNISGQTIHRFFGLTNISSVPNFVMLDEYVKLYSQIVLLVDEYSMISAKLLESINDALVKTTQRATIMGGIKTIFFGDVAQLLPIQQKEGNIWESEIFNAVPRYSLHKPVRQQDENFIEILNKVRNYQFDESVIAFINTRTVHKSELPLSCLRLYTTRQRVAIANEKDFAEFPGDGLEFLAHDSYVGNERTAKISLRETRLLENLFIKPNMPVMLIHNLHVPTGWVNGTIALVEYMEEENICLKKRLPNGNDAIYWIQRISRQVPNTSYTRTQFPIVPAFATTIHKAQSATIDCVGIHLDNMLSHGQLYVAMSRVRKLEDLYFFGAETPLNIKRKFGADIDAIEIIRKKKQLNIRT</sequence>
<comment type="cofactor">
    <cofactor evidence="1">
        <name>Mg(2+)</name>
        <dbReference type="ChEBI" id="CHEBI:18420"/>
    </cofactor>
</comment>
<feature type="domain" description="DNA helicase Pif1-like DEAD-box helicase" evidence="2">
    <location>
        <begin position="315"/>
        <end position="499"/>
    </location>
</feature>
<reference evidence="3" key="1">
    <citation type="journal article" date="2020" name="Microb. Genom.">
        <title>Genetic diversity of clinical and environmental Mucorales isolates obtained from an investigation of mucormycosis cases among solid organ transplant recipients.</title>
        <authorList>
            <person name="Nguyen M.H."/>
            <person name="Kaul D."/>
            <person name="Muto C."/>
            <person name="Cheng S.J."/>
            <person name="Richter R.A."/>
            <person name="Bruno V.M."/>
            <person name="Liu G."/>
            <person name="Beyhan S."/>
            <person name="Sundermann A.J."/>
            <person name="Mounaud S."/>
            <person name="Pasculle A.W."/>
            <person name="Nierman W.C."/>
            <person name="Driscoll E."/>
            <person name="Cumbie R."/>
            <person name="Clancy C.J."/>
            <person name="Dupont C.L."/>
        </authorList>
    </citation>
    <scope>NUCLEOTIDE SEQUENCE</scope>
    <source>
        <strain evidence="3">GL16</strain>
    </source>
</reference>
<evidence type="ECO:0000259" key="2">
    <source>
        <dbReference type="Pfam" id="PF05970"/>
    </source>
</evidence>
<dbReference type="PANTHER" id="PTHR47642:SF5">
    <property type="entry name" value="ATP-DEPENDENT DNA HELICASE"/>
    <property type="match status" value="1"/>
</dbReference>
<dbReference type="EMBL" id="JAANIT010001843">
    <property type="protein sequence ID" value="KAG1538514.1"/>
    <property type="molecule type" value="Genomic_DNA"/>
</dbReference>
<keyword evidence="1" id="KW-0227">DNA damage</keyword>
<keyword evidence="1" id="KW-0547">Nucleotide-binding</keyword>
<proteinExistence type="inferred from homology"/>
<dbReference type="PANTHER" id="PTHR47642">
    <property type="entry name" value="ATP-DEPENDENT DNA HELICASE"/>
    <property type="match status" value="1"/>
</dbReference>
<dbReference type="InterPro" id="IPR010285">
    <property type="entry name" value="DNA_helicase_pif1-like_DEAD"/>
</dbReference>
<comment type="caution">
    <text evidence="3">The sequence shown here is derived from an EMBL/GenBank/DDBJ whole genome shotgun (WGS) entry which is preliminary data.</text>
</comment>
<protein>
    <recommendedName>
        <fullName evidence="1">ATP-dependent DNA helicase</fullName>
        <ecNumber evidence="1">5.6.2.3</ecNumber>
    </recommendedName>
</protein>
<name>A0A9P6Y3F0_RHIOR</name>
<organism evidence="3 4">
    <name type="scientific">Rhizopus oryzae</name>
    <name type="common">Mucormycosis agent</name>
    <name type="synonym">Rhizopus arrhizus var. delemar</name>
    <dbReference type="NCBI Taxonomy" id="64495"/>
    <lineage>
        <taxon>Eukaryota</taxon>
        <taxon>Fungi</taxon>
        <taxon>Fungi incertae sedis</taxon>
        <taxon>Mucoromycota</taxon>
        <taxon>Mucoromycotina</taxon>
        <taxon>Mucoromycetes</taxon>
        <taxon>Mucorales</taxon>
        <taxon>Mucorineae</taxon>
        <taxon>Rhizopodaceae</taxon>
        <taxon>Rhizopus</taxon>
    </lineage>
</organism>
<dbReference type="GO" id="GO:0005524">
    <property type="term" value="F:ATP binding"/>
    <property type="evidence" value="ECO:0007669"/>
    <property type="project" value="UniProtKB-KW"/>
</dbReference>
<dbReference type="Proteomes" id="UP000717996">
    <property type="component" value="Unassembled WGS sequence"/>
</dbReference>
<dbReference type="SUPFAM" id="SSF52540">
    <property type="entry name" value="P-loop containing nucleoside triphosphate hydrolases"/>
    <property type="match status" value="2"/>
</dbReference>